<sequence length="98" mass="11101">MAPCRSQFHQPVFAVPGVQREGLPYEDGRRCRAEADTYPLVDADHVKDDEQDEESQQTSAEDEEVLSLQTLELDRTADTLVYRVFSHTLFIKGRMSAG</sequence>
<dbReference type="EMBL" id="LIDT01000009">
    <property type="protein sequence ID" value="OCR34919.1"/>
    <property type="molecule type" value="Genomic_DNA"/>
</dbReference>
<evidence type="ECO:0000313" key="2">
    <source>
        <dbReference type="EMBL" id="OCR34919.1"/>
    </source>
</evidence>
<feature type="compositionally biased region" description="Acidic residues" evidence="1">
    <location>
        <begin position="49"/>
        <end position="64"/>
    </location>
</feature>
<accession>A0A853PYW7</accession>
<evidence type="ECO:0000256" key="1">
    <source>
        <dbReference type="SAM" id="MobiDB-lite"/>
    </source>
</evidence>
<dbReference type="Proteomes" id="UP000093197">
    <property type="component" value="Unassembled WGS sequence"/>
</dbReference>
<reference evidence="2 3" key="1">
    <citation type="journal article" date="2016" name="PLoS ONE">
        <title>Genomic Diversity of Enterotoxigenic Strains of Bacteroides fragilis.</title>
        <authorList>
            <person name="Pierce J.V."/>
            <person name="Bernstein H.D."/>
        </authorList>
    </citation>
    <scope>NUCLEOTIDE SEQUENCE [LARGE SCALE GENOMIC DNA]</scope>
    <source>
        <strain evidence="2 3">20793-3</strain>
    </source>
</reference>
<dbReference type="AlphaFoldDB" id="A0A853PYW7"/>
<organism evidence="2 3">
    <name type="scientific">Bacteroides fragilis</name>
    <dbReference type="NCBI Taxonomy" id="817"/>
    <lineage>
        <taxon>Bacteria</taxon>
        <taxon>Pseudomonadati</taxon>
        <taxon>Bacteroidota</taxon>
        <taxon>Bacteroidia</taxon>
        <taxon>Bacteroidales</taxon>
        <taxon>Bacteroidaceae</taxon>
        <taxon>Bacteroides</taxon>
    </lineage>
</organism>
<comment type="caution">
    <text evidence="2">The sequence shown here is derived from an EMBL/GenBank/DDBJ whole genome shotgun (WGS) entry which is preliminary data.</text>
</comment>
<gene>
    <name evidence="2" type="ORF">AC094_07280</name>
</gene>
<protein>
    <submittedName>
        <fullName evidence="2">Uncharacterized protein</fullName>
    </submittedName>
</protein>
<feature type="region of interest" description="Disordered" evidence="1">
    <location>
        <begin position="42"/>
        <end position="64"/>
    </location>
</feature>
<name>A0A853PYW7_BACFG</name>
<proteinExistence type="predicted"/>
<evidence type="ECO:0000313" key="3">
    <source>
        <dbReference type="Proteomes" id="UP000093197"/>
    </source>
</evidence>